<proteinExistence type="inferred from homology"/>
<reference evidence="8" key="1">
    <citation type="submission" date="2022-06" db="EMBL/GenBank/DDBJ databases">
        <title>Isolation of gut microbiota from human fecal samples.</title>
        <authorList>
            <person name="Pamer E.G."/>
            <person name="Barat B."/>
            <person name="Waligurski E."/>
            <person name="Medina S."/>
            <person name="Paddock L."/>
            <person name="Mostad J."/>
        </authorList>
    </citation>
    <scope>NUCLEOTIDE SEQUENCE</scope>
    <source>
        <strain evidence="8">SL.1.01</strain>
    </source>
</reference>
<dbReference type="Proteomes" id="UP001206013">
    <property type="component" value="Unassembled WGS sequence"/>
</dbReference>
<dbReference type="GO" id="GO:0005829">
    <property type="term" value="C:cytosol"/>
    <property type="evidence" value="ECO:0007669"/>
    <property type="project" value="TreeGrafter"/>
</dbReference>
<dbReference type="EMBL" id="JANFYM010000060">
    <property type="protein sequence ID" value="MCQ4794025.1"/>
    <property type="molecule type" value="Genomic_DNA"/>
</dbReference>
<dbReference type="InterPro" id="IPR023458">
    <property type="entry name" value="Met-tRNA_ligase_1"/>
</dbReference>
<feature type="non-terminal residue" evidence="8">
    <location>
        <position position="76"/>
    </location>
</feature>
<evidence type="ECO:0000259" key="7">
    <source>
        <dbReference type="Pfam" id="PF09334"/>
    </source>
</evidence>
<keyword evidence="5" id="KW-0648">Protein biosynthesis</keyword>
<dbReference type="GO" id="GO:0004825">
    <property type="term" value="F:methionine-tRNA ligase activity"/>
    <property type="evidence" value="ECO:0007669"/>
    <property type="project" value="InterPro"/>
</dbReference>
<feature type="domain" description="Methionyl/Leucyl tRNA synthetase" evidence="7">
    <location>
        <begin position="3"/>
        <end position="30"/>
    </location>
</feature>
<dbReference type="Gene3D" id="1.10.730.10">
    <property type="entry name" value="Isoleucyl-tRNA Synthetase, Domain 1"/>
    <property type="match status" value="1"/>
</dbReference>
<evidence type="ECO:0000313" key="8">
    <source>
        <dbReference type="EMBL" id="MCQ4794025.1"/>
    </source>
</evidence>
<dbReference type="GO" id="GO:0006431">
    <property type="term" value="P:methionyl-tRNA aminoacylation"/>
    <property type="evidence" value="ECO:0007669"/>
    <property type="project" value="TreeGrafter"/>
</dbReference>
<evidence type="ECO:0000256" key="2">
    <source>
        <dbReference type="ARBA" id="ARBA00022598"/>
    </source>
</evidence>
<comment type="similarity">
    <text evidence="1">Belongs to the class-I aminoacyl-tRNA synthetase family. MetG type 1 subfamily.</text>
</comment>
<keyword evidence="6" id="KW-0030">Aminoacyl-tRNA synthetase</keyword>
<dbReference type="AlphaFoldDB" id="A0AAW5K3A8"/>
<dbReference type="GO" id="GO:0005524">
    <property type="term" value="F:ATP binding"/>
    <property type="evidence" value="ECO:0007669"/>
    <property type="project" value="UniProtKB-KW"/>
</dbReference>
<protein>
    <submittedName>
        <fullName evidence="8">Class I tRNA ligase family protein</fullName>
    </submittedName>
</protein>
<dbReference type="PANTHER" id="PTHR45765:SF1">
    <property type="entry name" value="METHIONINE--TRNA LIGASE, CYTOPLASMIC"/>
    <property type="match status" value="1"/>
</dbReference>
<dbReference type="SUPFAM" id="SSF47323">
    <property type="entry name" value="Anticodon-binding domain of a subclass of class I aminoacyl-tRNA synthetases"/>
    <property type="match status" value="1"/>
</dbReference>
<comment type="caution">
    <text evidence="8">The sequence shown here is derived from an EMBL/GenBank/DDBJ whole genome shotgun (WGS) entry which is preliminary data.</text>
</comment>
<name>A0AAW5K3A8_BIFAD</name>
<dbReference type="InterPro" id="IPR009080">
    <property type="entry name" value="tRNAsynth_Ia_anticodon-bd"/>
</dbReference>
<feature type="non-terminal residue" evidence="8">
    <location>
        <position position="1"/>
    </location>
</feature>
<keyword evidence="4" id="KW-0067">ATP-binding</keyword>
<evidence type="ECO:0000256" key="4">
    <source>
        <dbReference type="ARBA" id="ARBA00022840"/>
    </source>
</evidence>
<evidence type="ECO:0000256" key="3">
    <source>
        <dbReference type="ARBA" id="ARBA00022741"/>
    </source>
</evidence>
<evidence type="ECO:0000256" key="1">
    <source>
        <dbReference type="ARBA" id="ARBA00008258"/>
    </source>
</evidence>
<gene>
    <name evidence="8" type="ORF">NE692_11285</name>
</gene>
<sequence>ECSDSDFTWAEFGRHNNEELAASWGNLVNRGANLINKNFGEIPAFDEASATDEDRALLAETKAACETVGGLIENHR</sequence>
<organism evidence="8 9">
    <name type="scientific">Bifidobacterium adolescentis</name>
    <dbReference type="NCBI Taxonomy" id="1680"/>
    <lineage>
        <taxon>Bacteria</taxon>
        <taxon>Bacillati</taxon>
        <taxon>Actinomycetota</taxon>
        <taxon>Actinomycetes</taxon>
        <taxon>Bifidobacteriales</taxon>
        <taxon>Bifidobacteriaceae</taxon>
        <taxon>Bifidobacterium</taxon>
    </lineage>
</organism>
<dbReference type="Pfam" id="PF09334">
    <property type="entry name" value="tRNA-synt_1g"/>
    <property type="match status" value="1"/>
</dbReference>
<keyword evidence="3" id="KW-0547">Nucleotide-binding</keyword>
<accession>A0AAW5K3A8</accession>
<evidence type="ECO:0000256" key="6">
    <source>
        <dbReference type="ARBA" id="ARBA00023146"/>
    </source>
</evidence>
<dbReference type="InterPro" id="IPR015413">
    <property type="entry name" value="Methionyl/Leucyl_tRNA_Synth"/>
</dbReference>
<dbReference type="PANTHER" id="PTHR45765">
    <property type="entry name" value="METHIONINE--TRNA LIGASE"/>
    <property type="match status" value="1"/>
</dbReference>
<keyword evidence="2 8" id="KW-0436">Ligase</keyword>
<evidence type="ECO:0000313" key="9">
    <source>
        <dbReference type="Proteomes" id="UP001206013"/>
    </source>
</evidence>
<evidence type="ECO:0000256" key="5">
    <source>
        <dbReference type="ARBA" id="ARBA00022917"/>
    </source>
</evidence>
<dbReference type="RefSeq" id="WP_256134831.1">
    <property type="nucleotide sequence ID" value="NZ_JANFYM010000060.1"/>
</dbReference>